<dbReference type="RefSeq" id="WP_089065238.1">
    <property type="nucleotide sequence ID" value="NZ_CP022316.1"/>
</dbReference>
<evidence type="ECO:0000256" key="2">
    <source>
        <dbReference type="ARBA" id="ARBA00023052"/>
    </source>
</evidence>
<dbReference type="PANTHER" id="PTHR42981:SF2">
    <property type="entry name" value="PYRUVATE DEHYDROGENASE [UBIQUINONE]"/>
    <property type="match status" value="1"/>
</dbReference>
<dbReference type="InterPro" id="IPR012001">
    <property type="entry name" value="Thiamin_PyroP_enz_TPP-bd_dom"/>
</dbReference>
<dbReference type="SUPFAM" id="SSF52467">
    <property type="entry name" value="DHS-like NAD/FAD-binding domain"/>
    <property type="match status" value="1"/>
</dbReference>
<sequence>MARSTFAQLLVTQLRDLGVQRIYGVVGDSLNPVVDAVRTTEGIEWVHVRNEEAGAFAAGAEARLTGKLAVCAGSCGPGNTHLIQGLFDAHRDGAPVLAIASHIPSGKIGTGFFQETHPETLFRECSHFCEMVNSGTHGTTMLHIAVQTAIAKQGVSVLVLPGDVADEEVDGPLTRDLATDLGRIQPAAAPVGRLAELIDEADTVTLFTGAGVRDAREEVLELAERVKSPIGHAFGGKEFMQYDNPFDVGMSGLLGYGACYEAMHEADLVILLGTDFPYSEFLPGPEGKNPPRVVQIDAEAARLGRRAPLDLAIHGDVGLTLQALMPLLTREKSARFLHRQLKAHHKALSGAVAAYTKNVEKMTPIHPEFVAATLDALADEDAVFTVDTGMCNVWGARYITPNGKRRLFGSWHHGSMANALPQAIGASKAFPERQVISMSGDGGLGMLMGELLTVKLHDLNTKIVVFNNSSLGMVKLEMLVEGLPDYGTDHEDVNYAAIAQGVGIGAVRITDPKKLKKQLAEALATPGPMLIDVVTDPDALSMPPKISAQQIRGFATASTKIVLGGGVGKMLDMASTNLRNMPR</sequence>
<comment type="similarity">
    <text evidence="1 3">Belongs to the TPP enzyme family.</text>
</comment>
<dbReference type="InterPro" id="IPR047210">
    <property type="entry name" value="TPP_PYR_POXB-like"/>
</dbReference>
<evidence type="ECO:0000259" key="4">
    <source>
        <dbReference type="Pfam" id="PF00205"/>
    </source>
</evidence>
<dbReference type="Gene3D" id="3.40.50.1220">
    <property type="entry name" value="TPP-binding domain"/>
    <property type="match status" value="1"/>
</dbReference>
<dbReference type="Pfam" id="PF02776">
    <property type="entry name" value="TPP_enzyme_N"/>
    <property type="match status" value="1"/>
</dbReference>
<dbReference type="Pfam" id="PF00205">
    <property type="entry name" value="TPP_enzyme_M"/>
    <property type="match status" value="1"/>
</dbReference>
<keyword evidence="2 3" id="KW-0786">Thiamine pyrophosphate</keyword>
<dbReference type="GO" id="GO:0030976">
    <property type="term" value="F:thiamine pyrophosphate binding"/>
    <property type="evidence" value="ECO:0007669"/>
    <property type="project" value="InterPro"/>
</dbReference>
<evidence type="ECO:0000256" key="1">
    <source>
        <dbReference type="ARBA" id="ARBA00007812"/>
    </source>
</evidence>
<dbReference type="GO" id="GO:0003824">
    <property type="term" value="F:catalytic activity"/>
    <property type="evidence" value="ECO:0007669"/>
    <property type="project" value="InterPro"/>
</dbReference>
<dbReference type="Proteomes" id="UP000198398">
    <property type="component" value="Chromosome"/>
</dbReference>
<dbReference type="OrthoDB" id="4959782at2"/>
<keyword evidence="8" id="KW-1185">Reference proteome</keyword>
<accession>A0A220UCY7</accession>
<evidence type="ECO:0000259" key="6">
    <source>
        <dbReference type="Pfam" id="PF02776"/>
    </source>
</evidence>
<dbReference type="InterPro" id="IPR047212">
    <property type="entry name" value="TPP_POXB-like"/>
</dbReference>
<dbReference type="CDD" id="cd07039">
    <property type="entry name" value="TPP_PYR_POX"/>
    <property type="match status" value="1"/>
</dbReference>
<reference evidence="8" key="1">
    <citation type="submission" date="2017-07" db="EMBL/GenBank/DDBJ databases">
        <title>Brachybacterium sp. VR2415.</title>
        <authorList>
            <person name="Tak E.J."/>
            <person name="Bae J.-W."/>
        </authorList>
    </citation>
    <scope>NUCLEOTIDE SEQUENCE [LARGE SCALE GENOMIC DNA]</scope>
    <source>
        <strain evidence="8">VR2415</strain>
    </source>
</reference>
<dbReference type="Gene3D" id="3.40.50.970">
    <property type="match status" value="2"/>
</dbReference>
<dbReference type="Pfam" id="PF02775">
    <property type="entry name" value="TPP_enzyme_C"/>
    <property type="match status" value="1"/>
</dbReference>
<evidence type="ECO:0000313" key="8">
    <source>
        <dbReference type="Proteomes" id="UP000198398"/>
    </source>
</evidence>
<dbReference type="PANTHER" id="PTHR42981">
    <property type="entry name" value="PYRUVATE DEHYDROGENASE [UBIQUINONE]"/>
    <property type="match status" value="1"/>
</dbReference>
<feature type="domain" description="Thiamine pyrophosphate enzyme N-terminal TPP-binding" evidence="6">
    <location>
        <begin position="5"/>
        <end position="116"/>
    </location>
</feature>
<gene>
    <name evidence="7" type="ORF">CFK39_09380</name>
</gene>
<dbReference type="AlphaFoldDB" id="A0A220UCY7"/>
<feature type="domain" description="Thiamine pyrophosphate enzyme TPP-binding" evidence="5">
    <location>
        <begin position="387"/>
        <end position="533"/>
    </location>
</feature>
<evidence type="ECO:0000313" key="7">
    <source>
        <dbReference type="EMBL" id="ASK65997.1"/>
    </source>
</evidence>
<dbReference type="PROSITE" id="PS00187">
    <property type="entry name" value="TPP_ENZYMES"/>
    <property type="match status" value="1"/>
</dbReference>
<organism evidence="7 8">
    <name type="scientific">Brachybacterium avium</name>
    <dbReference type="NCBI Taxonomy" id="2017485"/>
    <lineage>
        <taxon>Bacteria</taxon>
        <taxon>Bacillati</taxon>
        <taxon>Actinomycetota</taxon>
        <taxon>Actinomycetes</taxon>
        <taxon>Micrococcales</taxon>
        <taxon>Dermabacteraceae</taxon>
        <taxon>Brachybacterium</taxon>
    </lineage>
</organism>
<dbReference type="GO" id="GO:0000287">
    <property type="term" value="F:magnesium ion binding"/>
    <property type="evidence" value="ECO:0007669"/>
    <property type="project" value="InterPro"/>
</dbReference>
<proteinExistence type="inferred from homology"/>
<dbReference type="InterPro" id="IPR011766">
    <property type="entry name" value="TPP_enzyme_TPP-bd"/>
</dbReference>
<protein>
    <submittedName>
        <fullName evidence="7">Pyruvate oxidase</fullName>
    </submittedName>
</protein>
<dbReference type="InterPro" id="IPR029035">
    <property type="entry name" value="DHS-like_NAD/FAD-binding_dom"/>
</dbReference>
<dbReference type="InterPro" id="IPR029061">
    <property type="entry name" value="THDP-binding"/>
</dbReference>
<evidence type="ECO:0000259" key="5">
    <source>
        <dbReference type="Pfam" id="PF02775"/>
    </source>
</evidence>
<evidence type="ECO:0000256" key="3">
    <source>
        <dbReference type="RuleBase" id="RU362132"/>
    </source>
</evidence>
<dbReference type="CDD" id="cd02014">
    <property type="entry name" value="TPP_POX"/>
    <property type="match status" value="1"/>
</dbReference>
<dbReference type="InterPro" id="IPR012000">
    <property type="entry name" value="Thiamin_PyroP_enz_cen_dom"/>
</dbReference>
<dbReference type="EMBL" id="CP022316">
    <property type="protein sequence ID" value="ASK65997.1"/>
    <property type="molecule type" value="Genomic_DNA"/>
</dbReference>
<keyword evidence="7" id="KW-0670">Pyruvate</keyword>
<dbReference type="KEGG" id="brv:CFK39_09380"/>
<dbReference type="SUPFAM" id="SSF52518">
    <property type="entry name" value="Thiamin diphosphate-binding fold (THDP-binding)"/>
    <property type="match status" value="2"/>
</dbReference>
<name>A0A220UCY7_9MICO</name>
<dbReference type="InterPro" id="IPR000399">
    <property type="entry name" value="TPP-bd_CS"/>
</dbReference>
<dbReference type="InterPro" id="IPR047211">
    <property type="entry name" value="POXB-like"/>
</dbReference>
<dbReference type="NCBIfam" id="NF005114">
    <property type="entry name" value="PRK06546.1"/>
    <property type="match status" value="1"/>
</dbReference>
<feature type="domain" description="Thiamine pyrophosphate enzyme central" evidence="4">
    <location>
        <begin position="193"/>
        <end position="324"/>
    </location>
</feature>